<dbReference type="EMBL" id="OCNH01000001">
    <property type="protein sequence ID" value="SOD78580.1"/>
    <property type="molecule type" value="Genomic_DNA"/>
</dbReference>
<evidence type="ECO:0000256" key="1">
    <source>
        <dbReference type="SAM" id="SignalP"/>
    </source>
</evidence>
<dbReference type="AlphaFoldDB" id="A0A286F5U2"/>
<dbReference type="InterPro" id="IPR011008">
    <property type="entry name" value="Dimeric_a/b-barrel"/>
</dbReference>
<dbReference type="Pfam" id="PF07978">
    <property type="entry name" value="NIPSNAP"/>
    <property type="match status" value="2"/>
</dbReference>
<proteinExistence type="predicted"/>
<dbReference type="SUPFAM" id="SSF54909">
    <property type="entry name" value="Dimeric alpha+beta barrel"/>
    <property type="match status" value="2"/>
</dbReference>
<sequence>MKRRQFVKASLLTTSVASVLAPINQATAATDTQQNAAPEFYELRTYTLKNGRQLKIVQNYFQQAAIPAYNRLGSKNVGVFTEYLSQGFTKLFVLIPFTSLDAYLKISDQLASDSAYQQAGAEYLNAEATLPAYERIESSLLKAFSNMPRLELPEKKARIFELRRYESPNETAGKKKIEMFNQAGEIAIFKRVGLTPVFFGETLIGPMRPNLTYMLTFDDMNEHDQNWKAFGGDPEWKKISSMPEYADAKIISNIHRTFLIPTAFSQI</sequence>
<dbReference type="OrthoDB" id="192769at2"/>
<organism evidence="3 4">
    <name type="scientific">Spirosoma fluviale</name>
    <dbReference type="NCBI Taxonomy" id="1597977"/>
    <lineage>
        <taxon>Bacteria</taxon>
        <taxon>Pseudomonadati</taxon>
        <taxon>Bacteroidota</taxon>
        <taxon>Cytophagia</taxon>
        <taxon>Cytophagales</taxon>
        <taxon>Cytophagaceae</taxon>
        <taxon>Spirosoma</taxon>
    </lineage>
</organism>
<accession>A0A286F5U2</accession>
<dbReference type="RefSeq" id="WP_097124250.1">
    <property type="nucleotide sequence ID" value="NZ_OCNH01000001.1"/>
</dbReference>
<gene>
    <name evidence="3" type="ORF">SAMN06269250_0533</name>
</gene>
<dbReference type="InterPro" id="IPR012577">
    <property type="entry name" value="NIPSNAP"/>
</dbReference>
<dbReference type="Gene3D" id="3.30.70.100">
    <property type="match status" value="2"/>
</dbReference>
<evidence type="ECO:0000313" key="4">
    <source>
        <dbReference type="Proteomes" id="UP000219452"/>
    </source>
</evidence>
<reference evidence="4" key="1">
    <citation type="submission" date="2017-09" db="EMBL/GenBank/DDBJ databases">
        <authorList>
            <person name="Varghese N."/>
            <person name="Submissions S."/>
        </authorList>
    </citation>
    <scope>NUCLEOTIDE SEQUENCE [LARGE SCALE GENOMIC DNA]</scope>
    <source>
        <strain evidence="4">DSM 29961</strain>
    </source>
</reference>
<feature type="signal peptide" evidence="1">
    <location>
        <begin position="1"/>
        <end position="28"/>
    </location>
</feature>
<feature type="domain" description="NIPSNAP" evidence="2">
    <location>
        <begin position="160"/>
        <end position="266"/>
    </location>
</feature>
<protein>
    <submittedName>
        <fullName evidence="3">NIPSNAP protein</fullName>
    </submittedName>
</protein>
<evidence type="ECO:0000259" key="2">
    <source>
        <dbReference type="Pfam" id="PF07978"/>
    </source>
</evidence>
<name>A0A286F5U2_9BACT</name>
<keyword evidence="4" id="KW-1185">Reference proteome</keyword>
<feature type="chain" id="PRO_5012448246" evidence="1">
    <location>
        <begin position="29"/>
        <end position="267"/>
    </location>
</feature>
<evidence type="ECO:0000313" key="3">
    <source>
        <dbReference type="EMBL" id="SOD78580.1"/>
    </source>
</evidence>
<feature type="domain" description="NIPSNAP" evidence="2">
    <location>
        <begin position="41"/>
        <end position="144"/>
    </location>
</feature>
<dbReference type="Proteomes" id="UP000219452">
    <property type="component" value="Unassembled WGS sequence"/>
</dbReference>
<keyword evidence="1" id="KW-0732">Signal</keyword>